<dbReference type="Proteomes" id="UP001367676">
    <property type="component" value="Unassembled WGS sequence"/>
</dbReference>
<evidence type="ECO:0000313" key="3">
    <source>
        <dbReference type="Proteomes" id="UP001367676"/>
    </source>
</evidence>
<protein>
    <submittedName>
        <fullName evidence="2">Uncharacterized protein</fullName>
    </submittedName>
</protein>
<gene>
    <name evidence="2" type="ORF">V9T40_010527</name>
</gene>
<dbReference type="AlphaFoldDB" id="A0AAN9T5D4"/>
<sequence length="181" mass="19553">MPSRVRFDFGNLAVASLIRGEKAPGGEKKDRAFAFAFVGLKAEGRRIAGTSKRERGCARRANERGTNRRTGNSAPRLDADGPRHATPRHGTARHGTATATQSAVRRHATKTAAGNPPVCRMSLDVNVTPEVKCGFASPMPSRPQKPPILAKNVVKAKMGATRTSNKEIAVHNNAEQKYIYI</sequence>
<reference evidence="2 3" key="1">
    <citation type="submission" date="2024-03" db="EMBL/GenBank/DDBJ databases">
        <title>Adaptation during the transition from Ophiocordyceps entomopathogen to insect associate is accompanied by gene loss and intensified selection.</title>
        <authorList>
            <person name="Ward C.M."/>
            <person name="Onetto C.A."/>
            <person name="Borneman A.R."/>
        </authorList>
    </citation>
    <scope>NUCLEOTIDE SEQUENCE [LARGE SCALE GENOMIC DNA]</scope>
    <source>
        <strain evidence="2">AWRI1</strain>
        <tissue evidence="2">Single Adult Female</tissue>
    </source>
</reference>
<comment type="caution">
    <text evidence="2">The sequence shown here is derived from an EMBL/GenBank/DDBJ whole genome shotgun (WGS) entry which is preliminary data.</text>
</comment>
<feature type="region of interest" description="Disordered" evidence="1">
    <location>
        <begin position="49"/>
        <end position="103"/>
    </location>
</feature>
<evidence type="ECO:0000313" key="2">
    <source>
        <dbReference type="EMBL" id="KAK7573336.1"/>
    </source>
</evidence>
<feature type="compositionally biased region" description="Basic and acidic residues" evidence="1">
    <location>
        <begin position="49"/>
        <end position="66"/>
    </location>
</feature>
<organism evidence="2 3">
    <name type="scientific">Parthenolecanium corni</name>
    <dbReference type="NCBI Taxonomy" id="536013"/>
    <lineage>
        <taxon>Eukaryota</taxon>
        <taxon>Metazoa</taxon>
        <taxon>Ecdysozoa</taxon>
        <taxon>Arthropoda</taxon>
        <taxon>Hexapoda</taxon>
        <taxon>Insecta</taxon>
        <taxon>Pterygota</taxon>
        <taxon>Neoptera</taxon>
        <taxon>Paraneoptera</taxon>
        <taxon>Hemiptera</taxon>
        <taxon>Sternorrhyncha</taxon>
        <taxon>Coccoidea</taxon>
        <taxon>Coccidae</taxon>
        <taxon>Parthenolecanium</taxon>
    </lineage>
</organism>
<name>A0AAN9T5D4_9HEMI</name>
<accession>A0AAN9T5D4</accession>
<evidence type="ECO:0000256" key="1">
    <source>
        <dbReference type="SAM" id="MobiDB-lite"/>
    </source>
</evidence>
<keyword evidence="3" id="KW-1185">Reference proteome</keyword>
<proteinExistence type="predicted"/>
<dbReference type="EMBL" id="JBBCAQ010000037">
    <property type="protein sequence ID" value="KAK7573336.1"/>
    <property type="molecule type" value="Genomic_DNA"/>
</dbReference>